<evidence type="ECO:0000256" key="6">
    <source>
        <dbReference type="ARBA" id="ARBA00022989"/>
    </source>
</evidence>
<feature type="transmembrane region" description="Helical" evidence="9">
    <location>
        <begin position="305"/>
        <end position="327"/>
    </location>
</feature>
<dbReference type="InterPro" id="IPR024791">
    <property type="entry name" value="Cyt_c/ubiquinol_Oxase_su3"/>
</dbReference>
<dbReference type="InterPro" id="IPR000298">
    <property type="entry name" value="Cyt_c_oxidase-like_su3"/>
</dbReference>
<dbReference type="PANTHER" id="PTHR11403">
    <property type="entry name" value="CYTOCHROME C OXIDASE SUBUNIT III"/>
    <property type="match status" value="1"/>
</dbReference>
<dbReference type="CTD" id="4514"/>
<gene>
    <name evidence="11" type="primary">cox3</name>
</gene>
<dbReference type="InterPro" id="IPR033945">
    <property type="entry name" value="Cyt_c_oxase_su3_dom"/>
</dbReference>
<dbReference type="GeneID" id="11705375"/>
<comment type="similarity">
    <text evidence="2 8">Belongs to the cytochrome c oxidase subunit 3 family.</text>
</comment>
<dbReference type="GO" id="GO:0019646">
    <property type="term" value="P:aerobic electron transport chain"/>
    <property type="evidence" value="ECO:0007669"/>
    <property type="project" value="InterPro"/>
</dbReference>
<feature type="transmembrane region" description="Helical" evidence="9">
    <location>
        <begin position="14"/>
        <end position="33"/>
    </location>
</feature>
<dbReference type="AlphaFoldDB" id="H6BHT2"/>
<geneLocation type="mitochondrion" evidence="11"/>
<dbReference type="InterPro" id="IPR013833">
    <property type="entry name" value="Cyt_c_oxidase_su3_a-hlx"/>
</dbReference>
<comment type="function">
    <text evidence="8">Component of the cytochrome c oxidase, the last enzyme in the mitochondrial electron transport chain which drives oxidative phosphorylation. The respiratory chain contains 3 multisubunit complexes succinate dehydrogenase (complex II, CII), ubiquinol-cytochrome c oxidoreductase (cytochrome b-c1 complex, complex III, CIII) and cytochrome c oxidase (complex IV, CIV), that cooperate to transfer electrons derived from NADH and succinate to molecular oxygen, creating an electrochemical gradient over the inner membrane that drives transmembrane transport and the ATP synthase. Cytochrome c oxidase is the component of the respiratory chain that catalyzes the reduction of oxygen to water. Electrons originating from reduced cytochrome c in the intermembrane space (IMS) are transferred via the dinuclear copper A center (CU(A)) of subunit 2 and heme A of subunit 1 to the active site in subunit 1, a binuclear center (BNC) formed by heme A3 and copper B (CU(B)). The BNC reduces molecular oxygen to 2 water molecules using 4 electrons from cytochrome c in the IMS and 4 protons from the mitochondrial matrix.</text>
</comment>
<feature type="transmembrane region" description="Helical" evidence="9">
    <location>
        <begin position="223"/>
        <end position="241"/>
    </location>
</feature>
<keyword evidence="7 9" id="KW-0472">Membrane</keyword>
<dbReference type="Pfam" id="PF00510">
    <property type="entry name" value="COX3"/>
    <property type="match status" value="2"/>
</dbReference>
<evidence type="ECO:0000256" key="3">
    <source>
        <dbReference type="ARBA" id="ARBA00015944"/>
    </source>
</evidence>
<accession>H6BHT2</accession>
<evidence type="ECO:0000256" key="5">
    <source>
        <dbReference type="ARBA" id="ARBA00022967"/>
    </source>
</evidence>
<feature type="domain" description="Heme-copper oxidase subunit III family profile" evidence="10">
    <location>
        <begin position="2"/>
        <end position="326"/>
    </location>
</feature>
<keyword evidence="8 11" id="KW-0496">Mitochondrion</keyword>
<dbReference type="PANTHER" id="PTHR11403:SF7">
    <property type="entry name" value="CYTOCHROME C OXIDASE SUBUNIT 3"/>
    <property type="match status" value="1"/>
</dbReference>
<dbReference type="PROSITE" id="PS50253">
    <property type="entry name" value="COX3"/>
    <property type="match status" value="1"/>
</dbReference>
<dbReference type="GO" id="GO:0016020">
    <property type="term" value="C:membrane"/>
    <property type="evidence" value="ECO:0007669"/>
    <property type="project" value="UniProtKB-SubCell"/>
</dbReference>
<feature type="transmembrane region" description="Helical" evidence="9">
    <location>
        <begin position="261"/>
        <end position="284"/>
    </location>
</feature>
<comment type="subcellular location">
    <subcellularLocation>
        <location evidence="1">Membrane</location>
        <topology evidence="1">Multi-pass membrane protein</topology>
    </subcellularLocation>
</comment>
<protein>
    <recommendedName>
        <fullName evidence="3 8">Cytochrome c oxidase subunit 3</fullName>
    </recommendedName>
</protein>
<evidence type="ECO:0000259" key="10">
    <source>
        <dbReference type="PROSITE" id="PS50253"/>
    </source>
</evidence>
<proteinExistence type="inferred from homology"/>
<reference evidence="11" key="1">
    <citation type="journal article" date="2012" name="Gene">
        <title>Comparative studies of the complete mitochondrial genomes of four Paphia clams and reconsideration of subgenus Neotapes (Bivalvia: Veneridae).</title>
        <authorList>
            <person name="Xu X."/>
            <person name="Wu X."/>
            <person name="Yu Z."/>
        </authorList>
    </citation>
    <scope>NUCLEOTIDE SEQUENCE</scope>
    <source>
        <tissue evidence="11">Adductor muscle</tissue>
    </source>
</reference>
<name>H6BHT2_9BIVA</name>
<evidence type="ECO:0000313" key="11">
    <source>
        <dbReference type="EMBL" id="AEH99622.1"/>
    </source>
</evidence>
<evidence type="ECO:0000256" key="1">
    <source>
        <dbReference type="ARBA" id="ARBA00004141"/>
    </source>
</evidence>
<keyword evidence="5" id="KW-1278">Translocase</keyword>
<evidence type="ECO:0000256" key="2">
    <source>
        <dbReference type="ARBA" id="ARBA00010581"/>
    </source>
</evidence>
<dbReference type="SUPFAM" id="SSF81452">
    <property type="entry name" value="Cytochrome c oxidase subunit III-like"/>
    <property type="match status" value="2"/>
</dbReference>
<feature type="transmembrane region" description="Helical" evidence="9">
    <location>
        <begin position="81"/>
        <end position="106"/>
    </location>
</feature>
<sequence length="328" mass="37936">MARTGFTVLKSSPWPIYVSLGVLGVVSSFICAVHGGMMFYSLLSALFSWVFLMGSLFGWWMDMIYEGNFKGHYTSRVKQNLWWGFIMFVVSEVFFFGSFFASWYYYGVGEKSQVLLGSWPPVGISAMDPWKIPSVNTVLLLSSGVSVTWCTKCVECMSKFSPNNYNFFLFKEQLEMDMAKVGKKVKKGRNVKENVQNILKEKKILMGKYFMKKKDLNSLRNQALVSMFLSLGLGSIFMYLQSLEYRWSSICISDSTFGGCFFILTGFHGMHVILGICFLSVCWVRIYYNHFSYRRSYVGLKCAVLYWHFVDVVWIGVFISVYLWPYFF</sequence>
<keyword evidence="6 9" id="KW-1133">Transmembrane helix</keyword>
<dbReference type="GO" id="GO:0004129">
    <property type="term" value="F:cytochrome-c oxidase activity"/>
    <property type="evidence" value="ECO:0007669"/>
    <property type="project" value="InterPro"/>
</dbReference>
<dbReference type="CDD" id="cd01665">
    <property type="entry name" value="Cyt_c_Oxidase_III"/>
    <property type="match status" value="1"/>
</dbReference>
<dbReference type="RefSeq" id="YP_005267046.1">
    <property type="nucleotide sequence ID" value="NC_016889.1"/>
</dbReference>
<dbReference type="Gene3D" id="1.10.287.70">
    <property type="match status" value="1"/>
</dbReference>
<evidence type="ECO:0000256" key="8">
    <source>
        <dbReference type="RuleBase" id="RU003375"/>
    </source>
</evidence>
<dbReference type="InterPro" id="IPR035973">
    <property type="entry name" value="Cyt_c_oxidase_su3-like_sf"/>
</dbReference>
<evidence type="ECO:0000256" key="9">
    <source>
        <dbReference type="SAM" id="Phobius"/>
    </source>
</evidence>
<dbReference type="EMBL" id="JF969276">
    <property type="protein sequence ID" value="AEH99622.1"/>
    <property type="molecule type" value="Genomic_DNA"/>
</dbReference>
<dbReference type="Gene3D" id="1.20.120.80">
    <property type="entry name" value="Cytochrome c oxidase, subunit III, four-helix bundle"/>
    <property type="match status" value="1"/>
</dbReference>
<organism evidence="11">
    <name type="scientific">Paphia amabilis</name>
    <name type="common">short-necked clam</name>
    <dbReference type="NCBI Taxonomy" id="676961"/>
    <lineage>
        <taxon>Eukaryota</taxon>
        <taxon>Metazoa</taxon>
        <taxon>Spiralia</taxon>
        <taxon>Lophotrochozoa</taxon>
        <taxon>Mollusca</taxon>
        <taxon>Bivalvia</taxon>
        <taxon>Autobranchia</taxon>
        <taxon>Heteroconchia</taxon>
        <taxon>Euheterodonta</taxon>
        <taxon>Imparidentia</taxon>
        <taxon>Neoheterodontei</taxon>
        <taxon>Venerida</taxon>
        <taxon>Veneroidea</taxon>
        <taxon>Veneridae</taxon>
        <taxon>Paphia</taxon>
    </lineage>
</organism>
<evidence type="ECO:0000256" key="7">
    <source>
        <dbReference type="ARBA" id="ARBA00023136"/>
    </source>
</evidence>
<feature type="transmembrane region" description="Helical" evidence="9">
    <location>
        <begin position="40"/>
        <end position="61"/>
    </location>
</feature>
<keyword evidence="4 8" id="KW-0812">Transmembrane</keyword>
<evidence type="ECO:0000256" key="4">
    <source>
        <dbReference type="ARBA" id="ARBA00022692"/>
    </source>
</evidence>